<evidence type="ECO:0000256" key="7">
    <source>
        <dbReference type="ARBA" id="ARBA00022989"/>
    </source>
</evidence>
<keyword evidence="10" id="KW-1015">Disulfide bond</keyword>
<keyword evidence="8" id="KW-0560">Oxidoreductase</keyword>
<keyword evidence="3" id="KW-1003">Cell membrane</keyword>
<comment type="function">
    <text evidence="12">Required for disulfide bond formation in some proteins. Part of a redox system composed of DsbI and DsbL that mediates formation of an essential disulfide bond in AssT.</text>
</comment>
<keyword evidence="5 16" id="KW-0812">Transmembrane</keyword>
<comment type="subcellular location">
    <subcellularLocation>
        <location evidence="1">Cell inner membrane</location>
        <topology evidence="1">Multi-pass membrane protein</topology>
    </subcellularLocation>
</comment>
<evidence type="ECO:0000256" key="3">
    <source>
        <dbReference type="ARBA" id="ARBA00022475"/>
    </source>
</evidence>
<dbReference type="RefSeq" id="WP_302244201.1">
    <property type="nucleotide sequence ID" value="NZ_JAULJQ010000004.1"/>
</dbReference>
<protein>
    <recommendedName>
        <fullName evidence="15">Putative protein-disulfide oxidoreductase DsbI</fullName>
    </recommendedName>
</protein>
<comment type="similarity">
    <text evidence="13">Belongs to the DsbB family. DsbI subfamily.</text>
</comment>
<dbReference type="PANTHER" id="PTHR36570">
    <property type="entry name" value="DISULFIDE BOND FORMATION PROTEIN B"/>
    <property type="match status" value="1"/>
</dbReference>
<keyword evidence="7 16" id="KW-1133">Transmembrane helix</keyword>
<keyword evidence="18" id="KW-1185">Reference proteome</keyword>
<comment type="caution">
    <text evidence="17">The sequence shown here is derived from an EMBL/GenBank/DDBJ whole genome shotgun (WGS) entry which is preliminary data.</text>
</comment>
<evidence type="ECO:0000256" key="13">
    <source>
        <dbReference type="ARBA" id="ARBA00038060"/>
    </source>
</evidence>
<evidence type="ECO:0000256" key="6">
    <source>
        <dbReference type="ARBA" id="ARBA00022982"/>
    </source>
</evidence>
<evidence type="ECO:0000256" key="5">
    <source>
        <dbReference type="ARBA" id="ARBA00022692"/>
    </source>
</evidence>
<feature type="transmembrane region" description="Helical" evidence="16">
    <location>
        <begin position="167"/>
        <end position="190"/>
    </location>
</feature>
<dbReference type="InterPro" id="IPR050183">
    <property type="entry name" value="DsbB"/>
</dbReference>
<evidence type="ECO:0000256" key="10">
    <source>
        <dbReference type="ARBA" id="ARBA00023157"/>
    </source>
</evidence>
<organism evidence="17 18">
    <name type="scientific">Campylobacter magnus</name>
    <dbReference type="NCBI Taxonomy" id="3026462"/>
    <lineage>
        <taxon>Bacteria</taxon>
        <taxon>Pseudomonadati</taxon>
        <taxon>Campylobacterota</taxon>
        <taxon>Epsilonproteobacteria</taxon>
        <taxon>Campylobacterales</taxon>
        <taxon>Campylobacteraceae</taxon>
        <taxon>Campylobacter</taxon>
    </lineage>
</organism>
<keyword evidence="11" id="KW-0676">Redox-active center</keyword>
<evidence type="ECO:0000313" key="18">
    <source>
        <dbReference type="Proteomes" id="UP001171111"/>
    </source>
</evidence>
<name>A0ABT8TAP0_9BACT</name>
<dbReference type="Gene3D" id="1.20.1550.10">
    <property type="entry name" value="DsbB-like"/>
    <property type="match status" value="1"/>
</dbReference>
<evidence type="ECO:0000256" key="11">
    <source>
        <dbReference type="ARBA" id="ARBA00023284"/>
    </source>
</evidence>
<evidence type="ECO:0000256" key="4">
    <source>
        <dbReference type="ARBA" id="ARBA00022519"/>
    </source>
</evidence>
<evidence type="ECO:0000256" key="2">
    <source>
        <dbReference type="ARBA" id="ARBA00022448"/>
    </source>
</evidence>
<dbReference type="SUPFAM" id="SSF158442">
    <property type="entry name" value="DsbB-like"/>
    <property type="match status" value="1"/>
</dbReference>
<keyword evidence="9 16" id="KW-0472">Membrane</keyword>
<feature type="transmembrane region" description="Helical" evidence="16">
    <location>
        <begin position="72"/>
        <end position="90"/>
    </location>
</feature>
<dbReference type="Pfam" id="PF02600">
    <property type="entry name" value="DsbB"/>
    <property type="match status" value="1"/>
</dbReference>
<evidence type="ECO:0000313" key="17">
    <source>
        <dbReference type="EMBL" id="MDO2409331.1"/>
    </source>
</evidence>
<proteinExistence type="inferred from homology"/>
<dbReference type="PANTHER" id="PTHR36570:SF1">
    <property type="entry name" value="PROTEIN-DISULFIDE OXIDOREDUCTASE DSBI"/>
    <property type="match status" value="1"/>
</dbReference>
<evidence type="ECO:0000256" key="1">
    <source>
        <dbReference type="ARBA" id="ARBA00004429"/>
    </source>
</evidence>
<feature type="transmembrane region" description="Helical" evidence="16">
    <location>
        <begin position="44"/>
        <end position="65"/>
    </location>
</feature>
<reference evidence="17 18" key="1">
    <citation type="submission" date="2023-06" db="EMBL/GenBank/DDBJ databases">
        <title>Campylobacter magnum sp. nov., isolated from cecal contents of domestic pigs (Sus scrofa domesticus).</title>
        <authorList>
            <person name="Papic B."/>
            <person name="Gruntar I."/>
        </authorList>
    </citation>
    <scope>NUCLEOTIDE SEQUENCE [LARGE SCALE GENOMIC DNA]</scope>
    <source>
        <strain evidence="18">34484-21</strain>
    </source>
</reference>
<keyword evidence="4" id="KW-0997">Cell inner membrane</keyword>
<accession>A0ABT8TAP0</accession>
<sequence>MKKFLFGRYFWLFIALLSIFSVLVAHFVLQVWLFMPPCENCVYIRYAFCVVFLGAVLALVLPGVLRFISYALIIYGAGYGASASITLMQIKSSLNSANPFGVSGCKLEPSFHFGLPLHQWWSDMFAPKALCGFDAPQPPLGLSFDGLRAYFLQAYERGWYLVPKYEFISLAEISLVLFIFILALLVFRFFGGLFCKKTMF</sequence>
<dbReference type="InterPro" id="IPR023380">
    <property type="entry name" value="DsbB-like_sf"/>
</dbReference>
<evidence type="ECO:0000256" key="12">
    <source>
        <dbReference type="ARBA" id="ARBA00037310"/>
    </source>
</evidence>
<gene>
    <name evidence="17" type="ORF">Q2362_04360</name>
</gene>
<evidence type="ECO:0000256" key="14">
    <source>
        <dbReference type="ARBA" id="ARBA00038526"/>
    </source>
</evidence>
<dbReference type="Proteomes" id="UP001171111">
    <property type="component" value="Unassembled WGS sequence"/>
</dbReference>
<keyword evidence="6" id="KW-0249">Electron transport</keyword>
<comment type="subunit">
    <text evidence="14">Interacts with DsbL.</text>
</comment>
<dbReference type="InterPro" id="IPR003752">
    <property type="entry name" value="DiS_bond_form_DsbB/BdbC"/>
</dbReference>
<evidence type="ECO:0000256" key="15">
    <source>
        <dbReference type="ARBA" id="ARBA00039389"/>
    </source>
</evidence>
<evidence type="ECO:0000256" key="8">
    <source>
        <dbReference type="ARBA" id="ARBA00023002"/>
    </source>
</evidence>
<evidence type="ECO:0000256" key="16">
    <source>
        <dbReference type="SAM" id="Phobius"/>
    </source>
</evidence>
<feature type="transmembrane region" description="Helical" evidence="16">
    <location>
        <begin position="9"/>
        <end position="32"/>
    </location>
</feature>
<evidence type="ECO:0000256" key="9">
    <source>
        <dbReference type="ARBA" id="ARBA00023136"/>
    </source>
</evidence>
<dbReference type="EMBL" id="JAULJQ010000004">
    <property type="protein sequence ID" value="MDO2409331.1"/>
    <property type="molecule type" value="Genomic_DNA"/>
</dbReference>
<keyword evidence="2" id="KW-0813">Transport</keyword>